<dbReference type="AlphaFoldDB" id="A0A6J4VKC7"/>
<organism evidence="1">
    <name type="scientific">uncultured Thermomicrobiales bacterium</name>
    <dbReference type="NCBI Taxonomy" id="1645740"/>
    <lineage>
        <taxon>Bacteria</taxon>
        <taxon>Pseudomonadati</taxon>
        <taxon>Thermomicrobiota</taxon>
        <taxon>Thermomicrobia</taxon>
        <taxon>Thermomicrobiales</taxon>
        <taxon>environmental samples</taxon>
    </lineage>
</organism>
<name>A0A6J4VKC7_9BACT</name>
<protein>
    <submittedName>
        <fullName evidence="1">Uncharacterized protein</fullName>
    </submittedName>
</protein>
<evidence type="ECO:0000313" key="1">
    <source>
        <dbReference type="EMBL" id="CAA9580475.1"/>
    </source>
</evidence>
<dbReference type="EMBL" id="CADCWM010000786">
    <property type="protein sequence ID" value="CAA9580475.1"/>
    <property type="molecule type" value="Genomic_DNA"/>
</dbReference>
<proteinExistence type="predicted"/>
<gene>
    <name evidence="1" type="ORF">AVDCRST_MAG88-3261</name>
</gene>
<reference evidence="1" key="1">
    <citation type="submission" date="2020-02" db="EMBL/GenBank/DDBJ databases">
        <authorList>
            <person name="Meier V. D."/>
        </authorList>
    </citation>
    <scope>NUCLEOTIDE SEQUENCE</scope>
    <source>
        <strain evidence="1">AVDCRST_MAG88</strain>
    </source>
</reference>
<sequence length="41" mass="4469">MNGQPRVAGRCGSIATTVPTRGAPWWNRICLPHKAPEERPG</sequence>
<accession>A0A6J4VKC7</accession>